<feature type="transmembrane region" description="Helical" evidence="2">
    <location>
        <begin position="1049"/>
        <end position="1075"/>
    </location>
</feature>
<dbReference type="AlphaFoldDB" id="A0A1A8W2G1"/>
<evidence type="ECO:0000256" key="3">
    <source>
        <dbReference type="SAM" id="SignalP"/>
    </source>
</evidence>
<evidence type="ECO:0000313" key="5">
    <source>
        <dbReference type="Proteomes" id="UP000078546"/>
    </source>
</evidence>
<feature type="transmembrane region" description="Helical" evidence="2">
    <location>
        <begin position="1024"/>
        <end position="1043"/>
    </location>
</feature>
<keyword evidence="2" id="KW-1133">Transmembrane helix</keyword>
<dbReference type="EMBL" id="FLQV01000258">
    <property type="protein sequence ID" value="SBS86952.1"/>
    <property type="molecule type" value="Genomic_DNA"/>
</dbReference>
<organism evidence="4 5">
    <name type="scientific">Plasmodium ovale curtisi</name>
    <dbReference type="NCBI Taxonomy" id="864141"/>
    <lineage>
        <taxon>Eukaryota</taxon>
        <taxon>Sar</taxon>
        <taxon>Alveolata</taxon>
        <taxon>Apicomplexa</taxon>
        <taxon>Aconoidasida</taxon>
        <taxon>Haemosporida</taxon>
        <taxon>Plasmodiidae</taxon>
        <taxon>Plasmodium</taxon>
        <taxon>Plasmodium (Plasmodium)</taxon>
    </lineage>
</organism>
<feature type="region of interest" description="Disordered" evidence="1">
    <location>
        <begin position="982"/>
        <end position="1002"/>
    </location>
</feature>
<dbReference type="Proteomes" id="UP000078546">
    <property type="component" value="Unassembled WGS sequence"/>
</dbReference>
<evidence type="ECO:0000313" key="4">
    <source>
        <dbReference type="EMBL" id="SBS86952.1"/>
    </source>
</evidence>
<protein>
    <submittedName>
        <fullName evidence="4">Uncharacterized protein</fullName>
    </submittedName>
</protein>
<accession>A0A1A8W2G1</accession>
<evidence type="ECO:0000256" key="1">
    <source>
        <dbReference type="SAM" id="MobiDB-lite"/>
    </source>
</evidence>
<evidence type="ECO:0000256" key="2">
    <source>
        <dbReference type="SAM" id="Phobius"/>
    </source>
</evidence>
<feature type="compositionally biased region" description="Gly residues" evidence="1">
    <location>
        <begin position="983"/>
        <end position="1001"/>
    </location>
</feature>
<name>A0A1A8W2G1_PLAOA</name>
<keyword evidence="2" id="KW-0472">Membrane</keyword>
<feature type="chain" id="PRO_5008380809" evidence="3">
    <location>
        <begin position="19"/>
        <end position="1207"/>
    </location>
</feature>
<feature type="region of interest" description="Disordered" evidence="1">
    <location>
        <begin position="605"/>
        <end position="630"/>
    </location>
</feature>
<reference evidence="5" key="1">
    <citation type="submission" date="2016-05" db="EMBL/GenBank/DDBJ databases">
        <authorList>
            <person name="Naeem Raeece"/>
        </authorList>
    </citation>
    <scope>NUCLEOTIDE SEQUENCE [LARGE SCALE GENOMIC DNA]</scope>
</reference>
<gene>
    <name evidence="4" type="ORF">POVCU1_013910</name>
</gene>
<sequence>MNCSQLALLLSVFYTVSLSNNDEKGKKLKCQGVFIYEEREEHKNRGEEDLRAQHIPHFLIYKSESNGMYNSSEHFNGLTIFIKSKKKNYEQVRKKVFSTLLRKIYLPEESFPTQHFEGNEASADVVRTAANEWTSGSTMYRSSVEGRDIKGSKDTLLEISTSLVEENMHSLYVDNVHFEELYKGCFSPFKSFTKQMKNGSNKTRTIHMIDKNCLSHKHILLYWNYETEINRLNKKASRNYKNCNSKCEKENEKSIWLFMYITNGDLVKAKFTLYVHLFFLRIMSKKNKGSSFLFHFLINKNVLRDIHIESFIQRSISTTKKTQTRLFFTTKYIFYISFHMYTKNYNCVDILSFFFSKFVCEDRNNEIFLMNNFVNNNIYIYSEKHDKEKKYENNTYTHGVKKGLFLMSYIYSLIRENNWKNYEHVRKKKEKKFPNYGIANFPLLFQDHLYGENDYIFYDERENKVVRNTRISNVHVHKDVEGEGIHKKAKTVIDIRLGKSDFIKEVATEVVDIPLAGKNFSLVTCNMVAVDLYPNNIIVDREKMSDGLRVTFADTENIKEKSPHVITKYEHRILLKKVNDSGVFSCLFCRLHLCRSIRERGISQLSATQKGNNNREEKGNDPILNNNKGGINGKREKWTCGRYERYKNGNNSNWDRVVFSYETVLSSRYVSPCFKKKVEMVHSNIGKGTCTNYDVVTLSNAKLFLNCFNGGNTRVNRRVNKEPQFEYTIYADAQNVYLHESDHVRSVHTKDFYIYLDEISFYPLFSHNENEEADNDDHGHVVVKKLILNEKKKKKNTHKNECSYENGNSFRNYVHVKTINMGSRKHRTFNFNKIYSDKKFLHNVIATNGMQKMSIPTYYSLYNGEKYYYDIAYLYAMPRGNENYYFRRCSGGVAAVQGRRHLAASSLRRFHVSHFEPFKHLRRHSCKKNIIPLEQVQKRCSKKKGVNNCGSRRTAGKRHIHVLYTNEQKAYNKCLHLRNAEKGGSGRSGSGSGGGSGGGSGRVVLFDVEEERGKEMRKRMKNSFVGGIILSSLSICFVELSLIPSVWGFAISAGLTLFYSCYSVFCSSVILRAVLDYENRSLLMYPFMVLNRKGLKKQIIASLHEMEEVKKGNNYIQVYLNKKNKGMHFLHYFVPLQLPRYVLSKESGTRKDGDKDVLYPYDYNNVNISVFGENKRFGASVPYVQKNVEGYPLNLIEEDKLISLLKL</sequence>
<proteinExistence type="predicted"/>
<keyword evidence="3" id="KW-0732">Signal</keyword>
<keyword evidence="2" id="KW-0812">Transmembrane</keyword>
<feature type="signal peptide" evidence="3">
    <location>
        <begin position="1"/>
        <end position="18"/>
    </location>
</feature>